<dbReference type="GO" id="GO:0000981">
    <property type="term" value="F:DNA-binding transcription factor activity, RNA polymerase II-specific"/>
    <property type="evidence" value="ECO:0007669"/>
    <property type="project" value="InterPro"/>
</dbReference>
<evidence type="ECO:0000313" key="5">
    <source>
        <dbReference type="EMBL" id="KAL1590819.1"/>
    </source>
</evidence>
<dbReference type="InterPro" id="IPR053187">
    <property type="entry name" value="Notoamide_regulator"/>
</dbReference>
<dbReference type="PROSITE" id="PS00463">
    <property type="entry name" value="ZN2_CY6_FUNGAL_1"/>
    <property type="match status" value="1"/>
</dbReference>
<dbReference type="SMART" id="SM00066">
    <property type="entry name" value="GAL4"/>
    <property type="match status" value="2"/>
</dbReference>
<feature type="domain" description="Zn(2)-C6 fungal-type" evidence="4">
    <location>
        <begin position="68"/>
        <end position="98"/>
    </location>
</feature>
<protein>
    <recommendedName>
        <fullName evidence="4">Zn(2)-C6 fungal-type domain-containing protein</fullName>
    </recommendedName>
</protein>
<reference evidence="5 6" key="1">
    <citation type="journal article" date="2020" name="Microbiol. Resour. Announc.">
        <title>Draft Genome Sequence of a Cladosporium Species Isolated from the Mesophotic Ascidian Didemnum maculosum.</title>
        <authorList>
            <person name="Gioti A."/>
            <person name="Siaperas R."/>
            <person name="Nikolaivits E."/>
            <person name="Le Goff G."/>
            <person name="Ouazzani J."/>
            <person name="Kotoulas G."/>
            <person name="Topakas E."/>
        </authorList>
    </citation>
    <scope>NUCLEOTIDE SEQUENCE [LARGE SCALE GENOMIC DNA]</scope>
    <source>
        <strain evidence="5 6">TM138-S3</strain>
    </source>
</reference>
<keyword evidence="6" id="KW-1185">Reference proteome</keyword>
<accession>A0AB34L0W7</accession>
<feature type="compositionally biased region" description="Basic and acidic residues" evidence="3">
    <location>
        <begin position="34"/>
        <end position="51"/>
    </location>
</feature>
<gene>
    <name evidence="5" type="ORF">WHR41_00402</name>
</gene>
<dbReference type="PANTHER" id="PTHR47256:SF1">
    <property type="entry name" value="ZN(II)2CYS6 TRANSCRIPTION FACTOR (EUROFUNG)"/>
    <property type="match status" value="1"/>
</dbReference>
<evidence type="ECO:0000256" key="1">
    <source>
        <dbReference type="ARBA" id="ARBA00023242"/>
    </source>
</evidence>
<dbReference type="PANTHER" id="PTHR47256">
    <property type="entry name" value="ZN(II)2CYS6 TRANSCRIPTION FACTOR (EUROFUNG)-RELATED"/>
    <property type="match status" value="1"/>
</dbReference>
<dbReference type="GO" id="GO:0008270">
    <property type="term" value="F:zinc ion binding"/>
    <property type="evidence" value="ECO:0007669"/>
    <property type="project" value="InterPro"/>
</dbReference>
<dbReference type="RefSeq" id="XP_069233924.1">
    <property type="nucleotide sequence ID" value="XM_069369008.1"/>
</dbReference>
<dbReference type="AlphaFoldDB" id="A0AB34L0W7"/>
<name>A0AB34L0W7_9PEZI</name>
<dbReference type="PROSITE" id="PS50048">
    <property type="entry name" value="ZN2_CY6_FUNGAL_2"/>
    <property type="match status" value="2"/>
</dbReference>
<evidence type="ECO:0000256" key="2">
    <source>
        <dbReference type="SAM" id="Coils"/>
    </source>
</evidence>
<feature type="compositionally biased region" description="Basic and acidic residues" evidence="3">
    <location>
        <begin position="250"/>
        <end position="261"/>
    </location>
</feature>
<comment type="caution">
    <text evidence="5">The sequence shown here is derived from an EMBL/GenBank/DDBJ whole genome shotgun (WGS) entry which is preliminary data.</text>
</comment>
<feature type="domain" description="Zn(2)-C6 fungal-type" evidence="4">
    <location>
        <begin position="113"/>
        <end position="143"/>
    </location>
</feature>
<evidence type="ECO:0000313" key="6">
    <source>
        <dbReference type="Proteomes" id="UP000803884"/>
    </source>
</evidence>
<organism evidence="5 6">
    <name type="scientific">Cladosporium halotolerans</name>
    <dbReference type="NCBI Taxonomy" id="1052096"/>
    <lineage>
        <taxon>Eukaryota</taxon>
        <taxon>Fungi</taxon>
        <taxon>Dikarya</taxon>
        <taxon>Ascomycota</taxon>
        <taxon>Pezizomycotina</taxon>
        <taxon>Dothideomycetes</taxon>
        <taxon>Dothideomycetidae</taxon>
        <taxon>Cladosporiales</taxon>
        <taxon>Cladosporiaceae</taxon>
        <taxon>Cladosporium</taxon>
    </lineage>
</organism>
<feature type="region of interest" description="Disordered" evidence="3">
    <location>
        <begin position="201"/>
        <end position="261"/>
    </location>
</feature>
<dbReference type="CDD" id="cd00067">
    <property type="entry name" value="GAL4"/>
    <property type="match status" value="2"/>
</dbReference>
<evidence type="ECO:0000256" key="3">
    <source>
        <dbReference type="SAM" id="MobiDB-lite"/>
    </source>
</evidence>
<dbReference type="Proteomes" id="UP000803884">
    <property type="component" value="Unassembled WGS sequence"/>
</dbReference>
<dbReference type="InterPro" id="IPR036864">
    <property type="entry name" value="Zn2-C6_fun-type_DNA-bd_sf"/>
</dbReference>
<evidence type="ECO:0000259" key="4">
    <source>
        <dbReference type="PROSITE" id="PS50048"/>
    </source>
</evidence>
<keyword evidence="2" id="KW-0175">Coiled coil</keyword>
<dbReference type="SUPFAM" id="SSF57701">
    <property type="entry name" value="Zn2/Cys6 DNA-binding domain"/>
    <property type="match status" value="2"/>
</dbReference>
<dbReference type="Pfam" id="PF00172">
    <property type="entry name" value="Zn_clus"/>
    <property type="match status" value="2"/>
</dbReference>
<dbReference type="GeneID" id="96001846"/>
<dbReference type="Gene3D" id="4.10.240.10">
    <property type="entry name" value="Zn(2)-C6 fungal-type DNA-binding domain"/>
    <property type="match status" value="2"/>
</dbReference>
<dbReference type="EMBL" id="JAAQHG020000001">
    <property type="protein sequence ID" value="KAL1590819.1"/>
    <property type="molecule type" value="Genomic_DNA"/>
</dbReference>
<feature type="compositionally biased region" description="Low complexity" evidence="3">
    <location>
        <begin position="226"/>
        <end position="240"/>
    </location>
</feature>
<feature type="compositionally biased region" description="Polar residues" evidence="3">
    <location>
        <begin position="11"/>
        <end position="27"/>
    </location>
</feature>
<keyword evidence="1" id="KW-0539">Nucleus</keyword>
<feature type="coiled-coil region" evidence="2">
    <location>
        <begin position="145"/>
        <end position="172"/>
    </location>
</feature>
<sequence length="261" mass="28723">MMHQFSGASFAGSNNVTPSQRQGSDPSASFGMDGRPESSSEAHSSRGDHSNPQDSSQGGKKKRRVETKCLQCQHRKVECSGTRPACDVCKERNLKCAWTGPIGQKALLQVRSACKQCHHRKAKCSGERPTCRSCRERHQTCEWNVEEGVTRMEDLKRKLKEATEQPQDLNRLIEAMRSGSDNESSMLLARLRVGHSIDDIVSSLPMDSTPSSGDERRPSTTDGTISAKSSFSGKSSLSGFPADTASKNDSPLEHPFYRFQS</sequence>
<proteinExistence type="predicted"/>
<dbReference type="InterPro" id="IPR001138">
    <property type="entry name" value="Zn2Cys6_DnaBD"/>
</dbReference>
<feature type="region of interest" description="Disordered" evidence="3">
    <location>
        <begin position="1"/>
        <end position="62"/>
    </location>
</feature>